<evidence type="ECO:0000256" key="1">
    <source>
        <dbReference type="SAM" id="SignalP"/>
    </source>
</evidence>
<feature type="domain" description="Copper acquisition factor BIM1-like" evidence="2">
    <location>
        <begin position="20"/>
        <end position="100"/>
    </location>
</feature>
<proteinExistence type="predicted"/>
<dbReference type="VEuPathDB" id="FungiDB:HVAS_10560640"/>
<organism evidence="3">
    <name type="scientific">Hemileia vastatrix</name>
    <dbReference type="NCBI Taxonomy" id="203904"/>
    <lineage>
        <taxon>Eukaryota</taxon>
        <taxon>Fungi</taxon>
        <taxon>Dikarya</taxon>
        <taxon>Basidiomycota</taxon>
        <taxon>Pucciniomycotina</taxon>
        <taxon>Pucciniomycetes</taxon>
        <taxon>Pucciniales</taxon>
        <taxon>Zaghouaniaceae</taxon>
        <taxon>Hemileia</taxon>
    </lineage>
</organism>
<evidence type="ECO:0000259" key="2">
    <source>
        <dbReference type="Pfam" id="PF20238"/>
    </source>
</evidence>
<dbReference type="AlphaFoldDB" id="T1UMZ5"/>
<dbReference type="InterPro" id="IPR046530">
    <property type="entry name" value="BIM1-like_dom"/>
</dbReference>
<feature type="chain" id="PRO_5004585061" evidence="1">
    <location>
        <begin position="22"/>
        <end position="103"/>
    </location>
</feature>
<accession>T1UMZ5</accession>
<sequence length="103" mass="11138">MAPLQFFLISIVVFISTLCSAHFTQSYPPPRALDIEKEVNFCGGYPVNASGRHPFPLSGPAPVIIDSHHKSAQIAVLLSTNPDPSSFADFNTSGKTNYVKPYG</sequence>
<reference evidence="3" key="1">
    <citation type="submission" date="2013-04" db="EMBL/GenBank/DDBJ databases">
        <title>Genome annotation of the coffee rust (Hemileia vastatrix) contributes to the gene repertoire catalogue of the Pucciniales.</title>
        <authorList>
            <person name="Cristancho M.M."/>
            <person name="Botero D.O."/>
            <person name="Giraldo W.G."/>
            <person name="Tabima J.F."/>
            <person name="Riano-Pachon D.M."/>
            <person name="Escobar C."/>
            <person name="Rozo Y.I."/>
            <person name="Rivera L.F."/>
            <person name="Restrepo S."/>
            <person name="Gaitan A.L."/>
        </authorList>
    </citation>
    <scope>NUCLEOTIDE SEQUENCE</scope>
</reference>
<evidence type="ECO:0000313" key="3">
    <source>
        <dbReference type="EMBL" id="AGT80100.1"/>
    </source>
</evidence>
<dbReference type="EMBL" id="KF018030">
    <property type="protein sequence ID" value="AGT80100.1"/>
    <property type="molecule type" value="Genomic_DNA"/>
</dbReference>
<name>T1UMZ5_9BASI</name>
<protein>
    <submittedName>
        <fullName evidence="3">Putative secreted protein</fullName>
    </submittedName>
</protein>
<feature type="signal peptide" evidence="1">
    <location>
        <begin position="1"/>
        <end position="21"/>
    </location>
</feature>
<dbReference type="Pfam" id="PF20238">
    <property type="entry name" value="BIM1-like_dom"/>
    <property type="match status" value="1"/>
</dbReference>
<keyword evidence="1" id="KW-0732">Signal</keyword>